<comment type="caution">
    <text evidence="4">The sequence shown here is derived from an EMBL/GenBank/DDBJ whole genome shotgun (WGS) entry which is preliminary data.</text>
</comment>
<keyword evidence="4" id="KW-0547">Nucleotide-binding</keyword>
<name>A0ABX1BNZ9_9ACTN</name>
<dbReference type="GO" id="GO:0005524">
    <property type="term" value="F:ATP binding"/>
    <property type="evidence" value="ECO:0007669"/>
    <property type="project" value="UniProtKB-KW"/>
</dbReference>
<dbReference type="Gene3D" id="3.30.565.10">
    <property type="entry name" value="Histidine kinase-like ATPase, C-terminal domain"/>
    <property type="match status" value="1"/>
</dbReference>
<dbReference type="EMBL" id="JAATEN010000002">
    <property type="protein sequence ID" value="NJP99458.1"/>
    <property type="molecule type" value="Genomic_DNA"/>
</dbReference>
<reference evidence="4 5" key="1">
    <citation type="submission" date="2020-03" db="EMBL/GenBank/DDBJ databases">
        <title>WGS of actinomycetes isolated from Thailand.</title>
        <authorList>
            <person name="Thawai C."/>
        </authorList>
    </citation>
    <scope>NUCLEOTIDE SEQUENCE [LARGE SCALE GENOMIC DNA]</scope>
    <source>
        <strain evidence="4 5">PLAI 1-29</strain>
    </source>
</reference>
<evidence type="ECO:0000256" key="2">
    <source>
        <dbReference type="SAM" id="MobiDB-lite"/>
    </source>
</evidence>
<sequence>MLSESPSEIPSENLPEGVRVSPPPPHRPGIPAAARRNGPPEAPPELPPGACAPVPHGPVRPAGGEGGESGGRGADRPVVLRWSRHPSRVALARVELRTALAGWGLAALEEPATLVLSELLTNAGRHARVPAGRQIETRYVPLPPDGVRIEVHDASPVRPEPKAPGPDDHGGRGLLLVAALADSWGVSVRNGPGKVVWAHLTLPPGGRGTGR</sequence>
<feature type="compositionally biased region" description="Polar residues" evidence="2">
    <location>
        <begin position="1"/>
        <end position="10"/>
    </location>
</feature>
<gene>
    <name evidence="4" type="ORF">HCK00_02590</name>
</gene>
<feature type="domain" description="Histidine kinase/HSP90-like ATPase" evidence="3">
    <location>
        <begin position="85"/>
        <end position="198"/>
    </location>
</feature>
<dbReference type="CDD" id="cd16936">
    <property type="entry name" value="HATPase_RsbW-like"/>
    <property type="match status" value="1"/>
</dbReference>
<dbReference type="PANTHER" id="PTHR35526">
    <property type="entry name" value="ANTI-SIGMA-F FACTOR RSBW-RELATED"/>
    <property type="match status" value="1"/>
</dbReference>
<keyword evidence="4" id="KW-0067">ATP-binding</keyword>
<organism evidence="4 5">
    <name type="scientific">Streptomyces zingiberis</name>
    <dbReference type="NCBI Taxonomy" id="2053010"/>
    <lineage>
        <taxon>Bacteria</taxon>
        <taxon>Bacillati</taxon>
        <taxon>Actinomycetota</taxon>
        <taxon>Actinomycetes</taxon>
        <taxon>Kitasatosporales</taxon>
        <taxon>Streptomycetaceae</taxon>
        <taxon>Streptomyces</taxon>
    </lineage>
</organism>
<dbReference type="Pfam" id="PF13581">
    <property type="entry name" value="HATPase_c_2"/>
    <property type="match status" value="1"/>
</dbReference>
<dbReference type="InterPro" id="IPR050267">
    <property type="entry name" value="Anti-sigma-factor_SerPK"/>
</dbReference>
<accession>A0ABX1BNZ9</accession>
<keyword evidence="1" id="KW-0418">Kinase</keyword>
<dbReference type="PANTHER" id="PTHR35526:SF3">
    <property type="entry name" value="ANTI-SIGMA-F FACTOR RSBW"/>
    <property type="match status" value="1"/>
</dbReference>
<dbReference type="Proteomes" id="UP000695264">
    <property type="component" value="Unassembled WGS sequence"/>
</dbReference>
<dbReference type="InterPro" id="IPR036890">
    <property type="entry name" value="HATPase_C_sf"/>
</dbReference>
<keyword evidence="1" id="KW-0808">Transferase</keyword>
<evidence type="ECO:0000313" key="4">
    <source>
        <dbReference type="EMBL" id="NJP99458.1"/>
    </source>
</evidence>
<keyword evidence="1" id="KW-0723">Serine/threonine-protein kinase</keyword>
<evidence type="ECO:0000256" key="1">
    <source>
        <dbReference type="ARBA" id="ARBA00022527"/>
    </source>
</evidence>
<proteinExistence type="predicted"/>
<feature type="region of interest" description="Disordered" evidence="2">
    <location>
        <begin position="1"/>
        <end position="75"/>
    </location>
</feature>
<protein>
    <submittedName>
        <fullName evidence="4">ATP-binding protein</fullName>
    </submittedName>
</protein>
<evidence type="ECO:0000259" key="3">
    <source>
        <dbReference type="Pfam" id="PF13581"/>
    </source>
</evidence>
<dbReference type="SUPFAM" id="SSF55874">
    <property type="entry name" value="ATPase domain of HSP90 chaperone/DNA topoisomerase II/histidine kinase"/>
    <property type="match status" value="1"/>
</dbReference>
<feature type="compositionally biased region" description="Gly residues" evidence="2">
    <location>
        <begin position="63"/>
        <end position="72"/>
    </location>
</feature>
<dbReference type="InterPro" id="IPR003594">
    <property type="entry name" value="HATPase_dom"/>
</dbReference>
<evidence type="ECO:0000313" key="5">
    <source>
        <dbReference type="Proteomes" id="UP000695264"/>
    </source>
</evidence>
<keyword evidence="5" id="KW-1185">Reference proteome</keyword>